<dbReference type="GO" id="GO:0046872">
    <property type="term" value="F:metal ion binding"/>
    <property type="evidence" value="ECO:0007669"/>
    <property type="project" value="UniProtKB-KW"/>
</dbReference>
<accession>A0A7X4WD22</accession>
<keyword evidence="4" id="KW-0479">Metal-binding</keyword>
<dbReference type="EMBL" id="WXWW01000222">
    <property type="protein sequence ID" value="NAW66546.1"/>
    <property type="molecule type" value="Genomic_DNA"/>
</dbReference>
<evidence type="ECO:0000256" key="6">
    <source>
        <dbReference type="ARBA" id="ARBA00022801"/>
    </source>
</evidence>
<reference evidence="10 11" key="1">
    <citation type="submission" date="2017-05" db="EMBL/GenBank/DDBJ databases">
        <title>High clonality and local adaptation shapes Vibrionaceae linages within an endangered oasis.</title>
        <authorList>
            <person name="Vazquez-Rosas-Landa M."/>
        </authorList>
    </citation>
    <scope>NUCLEOTIDE SEQUENCE [LARGE SCALE GENOMIC DNA]</scope>
    <source>
        <strain evidence="10 11">P46_P4S1P180</strain>
    </source>
</reference>
<dbReference type="AlphaFoldDB" id="A0A7X4WD22"/>
<dbReference type="RefSeq" id="WP_161445974.1">
    <property type="nucleotide sequence ID" value="NZ_WXWW01000222.1"/>
</dbReference>
<keyword evidence="3" id="KW-0540">Nuclease</keyword>
<dbReference type="InterPro" id="IPR051547">
    <property type="entry name" value="TDP2-like"/>
</dbReference>
<protein>
    <submittedName>
        <fullName evidence="10">Endonuclease/exonuclease/phosphatase family protein</fullName>
    </submittedName>
</protein>
<gene>
    <name evidence="10" type="ORF">CAG72_15135</name>
</gene>
<keyword evidence="7" id="KW-0460">Magnesium</keyword>
<keyword evidence="8" id="KW-0234">DNA repair</keyword>
<comment type="caution">
    <text evidence="10">The sequence shown here is derived from an EMBL/GenBank/DDBJ whole genome shotgun (WGS) entry which is preliminary data.</text>
</comment>
<dbReference type="GO" id="GO:0004519">
    <property type="term" value="F:endonuclease activity"/>
    <property type="evidence" value="ECO:0007669"/>
    <property type="project" value="UniProtKB-KW"/>
</dbReference>
<sequence>MAAWLTRINRIRPSVGIALILTLCVSFFSIGSHASDTLSFFNREQQQPQSLTVMSWNLEWFGTPRVTRTDADYAYFTDVIRRVSPDIIAFQEADSKEAVERILPKGQYSLYLSDRHGKASESFRNSNQYTGFAIRQSLPVSDPKDIASLNIRTAPKSGERARKGRLRYGTYVVVHPQSGTPIHLLSVHLKSGCYSSKISRQSASCRVLSYQAGVLKNWIDQRLAAKESFLISGDFNHRMADSGDWLYRSLSTASSPDRHSVQLLTKDVNASCYVRLNRSKRKAEYRRYTALIDHFVASADIAYALRQGKVYQYPFSREDVRRLTLSDHCPLVLDIRLQPGSGL</sequence>
<evidence type="ECO:0000256" key="5">
    <source>
        <dbReference type="ARBA" id="ARBA00022763"/>
    </source>
</evidence>
<evidence type="ECO:0000256" key="8">
    <source>
        <dbReference type="ARBA" id="ARBA00023204"/>
    </source>
</evidence>
<dbReference type="GO" id="GO:0004527">
    <property type="term" value="F:exonuclease activity"/>
    <property type="evidence" value="ECO:0007669"/>
    <property type="project" value="UniProtKB-KW"/>
</dbReference>
<keyword evidence="10" id="KW-0269">Exonuclease</keyword>
<comment type="cofactor">
    <cofactor evidence="2">
        <name>Mg(2+)</name>
        <dbReference type="ChEBI" id="CHEBI:18420"/>
    </cofactor>
</comment>
<comment type="cofactor">
    <cofactor evidence="1">
        <name>Mn(2+)</name>
        <dbReference type="ChEBI" id="CHEBI:29035"/>
    </cofactor>
</comment>
<name>A0A7X4WD22_9GAMM</name>
<evidence type="ECO:0000256" key="4">
    <source>
        <dbReference type="ARBA" id="ARBA00022723"/>
    </source>
</evidence>
<organism evidence="10 11">
    <name type="scientific">Photobacterium halotolerans</name>
    <dbReference type="NCBI Taxonomy" id="265726"/>
    <lineage>
        <taxon>Bacteria</taxon>
        <taxon>Pseudomonadati</taxon>
        <taxon>Pseudomonadota</taxon>
        <taxon>Gammaproteobacteria</taxon>
        <taxon>Vibrionales</taxon>
        <taxon>Vibrionaceae</taxon>
        <taxon>Photobacterium</taxon>
    </lineage>
</organism>
<keyword evidence="5" id="KW-0227">DNA damage</keyword>
<evidence type="ECO:0000256" key="2">
    <source>
        <dbReference type="ARBA" id="ARBA00001946"/>
    </source>
</evidence>
<evidence type="ECO:0000259" key="9">
    <source>
        <dbReference type="Pfam" id="PF03372"/>
    </source>
</evidence>
<keyword evidence="10" id="KW-0255">Endonuclease</keyword>
<feature type="domain" description="Endonuclease/exonuclease/phosphatase" evidence="9">
    <location>
        <begin position="54"/>
        <end position="328"/>
    </location>
</feature>
<keyword evidence="6" id="KW-0378">Hydrolase</keyword>
<dbReference type="InterPro" id="IPR005135">
    <property type="entry name" value="Endo/exonuclease/phosphatase"/>
</dbReference>
<dbReference type="Pfam" id="PF03372">
    <property type="entry name" value="Exo_endo_phos"/>
    <property type="match status" value="1"/>
</dbReference>
<evidence type="ECO:0000256" key="1">
    <source>
        <dbReference type="ARBA" id="ARBA00001936"/>
    </source>
</evidence>
<dbReference type="PANTHER" id="PTHR15822:SF4">
    <property type="entry name" value="TYROSYL-DNA PHOSPHODIESTERASE 2"/>
    <property type="match status" value="1"/>
</dbReference>
<dbReference type="SUPFAM" id="SSF56219">
    <property type="entry name" value="DNase I-like"/>
    <property type="match status" value="1"/>
</dbReference>
<dbReference type="GO" id="GO:0006281">
    <property type="term" value="P:DNA repair"/>
    <property type="evidence" value="ECO:0007669"/>
    <property type="project" value="UniProtKB-KW"/>
</dbReference>
<dbReference type="InterPro" id="IPR036691">
    <property type="entry name" value="Endo/exonu/phosph_ase_sf"/>
</dbReference>
<evidence type="ECO:0000256" key="3">
    <source>
        <dbReference type="ARBA" id="ARBA00022722"/>
    </source>
</evidence>
<evidence type="ECO:0000313" key="11">
    <source>
        <dbReference type="Proteomes" id="UP000465712"/>
    </source>
</evidence>
<dbReference type="Gene3D" id="3.60.10.10">
    <property type="entry name" value="Endonuclease/exonuclease/phosphatase"/>
    <property type="match status" value="1"/>
</dbReference>
<proteinExistence type="predicted"/>
<dbReference type="Proteomes" id="UP000465712">
    <property type="component" value="Unassembled WGS sequence"/>
</dbReference>
<evidence type="ECO:0000313" key="10">
    <source>
        <dbReference type="EMBL" id="NAW66546.1"/>
    </source>
</evidence>
<evidence type="ECO:0000256" key="7">
    <source>
        <dbReference type="ARBA" id="ARBA00022842"/>
    </source>
</evidence>
<dbReference type="PANTHER" id="PTHR15822">
    <property type="entry name" value="TRAF AND TNF RECEPTOR-ASSOCIATED PROTEIN"/>
    <property type="match status" value="1"/>
</dbReference>